<dbReference type="InterPro" id="IPR002346">
    <property type="entry name" value="Mopterin_DH_FAD-bd"/>
</dbReference>
<dbReference type="InterPro" id="IPR012675">
    <property type="entry name" value="Beta-grasp_dom_sf"/>
</dbReference>
<evidence type="ECO:0000256" key="8">
    <source>
        <dbReference type="ARBA" id="ARBA00022723"/>
    </source>
</evidence>
<feature type="binding site" evidence="20">
    <location>
        <position position="773"/>
    </location>
    <ligand>
        <name>Mo-molybdopterin</name>
        <dbReference type="ChEBI" id="CHEBI:71302"/>
    </ligand>
    <ligandPart>
        <name>Mo</name>
        <dbReference type="ChEBI" id="CHEBI:28685"/>
    </ligandPart>
</feature>
<reference evidence="23" key="1">
    <citation type="submission" date="2014-05" db="EMBL/GenBank/DDBJ databases">
        <authorList>
            <person name="Chronopoulou M."/>
        </authorList>
    </citation>
    <scope>NUCLEOTIDE SEQUENCE</scope>
    <source>
        <tissue evidence="23">Whole organism</tissue>
    </source>
</reference>
<keyword evidence="8 20" id="KW-0479">Metal-binding</keyword>
<dbReference type="Gene3D" id="1.10.150.120">
    <property type="entry name" value="[2Fe-2S]-binding domain"/>
    <property type="match status" value="1"/>
</dbReference>
<dbReference type="Pfam" id="PF03450">
    <property type="entry name" value="CO_deh_flav_C"/>
    <property type="match status" value="1"/>
</dbReference>
<feature type="active site" description="Proton acceptor" evidence="18">
    <location>
        <position position="1267"/>
    </location>
</feature>
<dbReference type="GO" id="GO:0051537">
    <property type="term" value="F:2 iron, 2 sulfur cluster binding"/>
    <property type="evidence" value="ECO:0007669"/>
    <property type="project" value="UniProtKB-KW"/>
</dbReference>
<comment type="cofactor">
    <cofactor evidence="1 19">
        <name>FAD</name>
        <dbReference type="ChEBI" id="CHEBI:57692"/>
    </cofactor>
</comment>
<evidence type="ECO:0000313" key="23">
    <source>
        <dbReference type="EMBL" id="CDW45802.1"/>
    </source>
</evidence>
<dbReference type="InterPro" id="IPR001041">
    <property type="entry name" value="2Fe-2S_ferredoxin-type"/>
</dbReference>
<dbReference type="PROSITE" id="PS51085">
    <property type="entry name" value="2FE2S_FER_2"/>
    <property type="match status" value="1"/>
</dbReference>
<dbReference type="FunFam" id="3.30.365.10:FF:000001">
    <property type="entry name" value="Xanthine dehydrogenase oxidase"/>
    <property type="match status" value="1"/>
</dbReference>
<dbReference type="SUPFAM" id="SSF56176">
    <property type="entry name" value="FAD-binding/transporter-associated domain-like"/>
    <property type="match status" value="1"/>
</dbReference>
<dbReference type="PANTHER" id="PTHR45444:SF3">
    <property type="entry name" value="XANTHINE DEHYDROGENASE"/>
    <property type="match status" value="1"/>
</dbReference>
<dbReference type="FunFam" id="3.30.43.10:FF:000001">
    <property type="entry name" value="Xanthine dehydrogenase/oxidase"/>
    <property type="match status" value="1"/>
</dbReference>
<evidence type="ECO:0000256" key="9">
    <source>
        <dbReference type="ARBA" id="ARBA00022827"/>
    </source>
</evidence>
<comment type="cofactor">
    <cofactor evidence="15">
        <name>[2Fe-2S] cluster</name>
        <dbReference type="ChEBI" id="CHEBI:190135"/>
    </cofactor>
</comment>
<dbReference type="Pfam" id="PF00941">
    <property type="entry name" value="FAD_binding_5"/>
    <property type="match status" value="1"/>
</dbReference>
<dbReference type="Gene3D" id="3.30.43.10">
    <property type="entry name" value="Uridine Diphospho-n-acetylenolpyruvylglucosamine Reductase, domain 2"/>
    <property type="match status" value="1"/>
</dbReference>
<evidence type="ECO:0000256" key="20">
    <source>
        <dbReference type="PIRSR" id="PIRSR000127-3"/>
    </source>
</evidence>
<accession>A0A0K2V6M3</accession>
<evidence type="ECO:0000256" key="7">
    <source>
        <dbReference type="ARBA" id="ARBA00022714"/>
    </source>
</evidence>
<keyword evidence="9 19" id="KW-0274">FAD</keyword>
<dbReference type="PIRSF" id="PIRSF000127">
    <property type="entry name" value="Xanthine_DH"/>
    <property type="match status" value="1"/>
</dbReference>
<dbReference type="InterPro" id="IPR016208">
    <property type="entry name" value="Ald_Oxase/xanthine_DH-like"/>
</dbReference>
<dbReference type="Pfam" id="PF20256">
    <property type="entry name" value="MoCoBD_2"/>
    <property type="match status" value="1"/>
</dbReference>
<feature type="binding site" evidence="20">
    <location>
        <position position="118"/>
    </location>
    <ligand>
        <name>[2Fe-2S] cluster</name>
        <dbReference type="ChEBI" id="CHEBI:190135"/>
        <label>2</label>
    </ligand>
</feature>
<dbReference type="FunFam" id="3.30.465.10:FF:000004">
    <property type="entry name" value="Xanthine dehydrogenase/oxidase"/>
    <property type="match status" value="1"/>
</dbReference>
<evidence type="ECO:0000256" key="17">
    <source>
        <dbReference type="ARBA" id="ARBA00049517"/>
    </source>
</evidence>
<dbReference type="GO" id="GO:0005777">
    <property type="term" value="C:peroxisome"/>
    <property type="evidence" value="ECO:0007669"/>
    <property type="project" value="UniProtKB-SubCell"/>
</dbReference>
<dbReference type="FunFam" id="3.10.20.30:FF:000015">
    <property type="entry name" value="Aldehyde oxidase 1"/>
    <property type="match status" value="1"/>
</dbReference>
<feature type="binding site" evidence="19">
    <location>
        <position position="886"/>
    </location>
    <ligand>
        <name>substrate</name>
    </ligand>
</feature>
<dbReference type="Pfam" id="PF01799">
    <property type="entry name" value="Fer2_2"/>
    <property type="match status" value="1"/>
</dbReference>
<organism evidence="23">
    <name type="scientific">Lepeophtheirus salmonis</name>
    <name type="common">Salmon louse</name>
    <name type="synonym">Caligus salmonis</name>
    <dbReference type="NCBI Taxonomy" id="72036"/>
    <lineage>
        <taxon>Eukaryota</taxon>
        <taxon>Metazoa</taxon>
        <taxon>Ecdysozoa</taxon>
        <taxon>Arthropoda</taxon>
        <taxon>Crustacea</taxon>
        <taxon>Multicrustacea</taxon>
        <taxon>Hexanauplia</taxon>
        <taxon>Copepoda</taxon>
        <taxon>Siphonostomatoida</taxon>
        <taxon>Caligidae</taxon>
        <taxon>Lepeophtheirus</taxon>
    </lineage>
</organism>
<keyword evidence="5 20" id="KW-0500">Molybdenum</keyword>
<keyword evidence="12 20" id="KW-0411">Iron-sulfur</keyword>
<dbReference type="SUPFAM" id="SSF54292">
    <property type="entry name" value="2Fe-2S ferredoxin-like"/>
    <property type="match status" value="1"/>
</dbReference>
<dbReference type="PANTHER" id="PTHR45444">
    <property type="entry name" value="XANTHINE DEHYDROGENASE"/>
    <property type="match status" value="1"/>
</dbReference>
<feature type="binding site" evidence="19">
    <location>
        <position position="438"/>
    </location>
    <ligand>
        <name>FAD</name>
        <dbReference type="ChEBI" id="CHEBI:57692"/>
    </ligand>
</feature>
<dbReference type="InterPro" id="IPR037165">
    <property type="entry name" value="AldOxase/xan_DH_Mopterin-bd_sf"/>
</dbReference>
<feature type="binding site" evidence="19">
    <location>
        <position position="808"/>
    </location>
    <ligand>
        <name>substrate</name>
    </ligand>
</feature>
<dbReference type="InterPro" id="IPR016169">
    <property type="entry name" value="FAD-bd_PCMH_sub2"/>
</dbReference>
<dbReference type="Gene3D" id="3.10.20.30">
    <property type="match status" value="1"/>
</dbReference>
<feature type="binding site" evidence="19">
    <location>
        <position position="351"/>
    </location>
    <ligand>
        <name>FAD</name>
        <dbReference type="ChEBI" id="CHEBI:57692"/>
    </ligand>
</feature>
<evidence type="ECO:0000256" key="12">
    <source>
        <dbReference type="ARBA" id="ARBA00023014"/>
    </source>
</evidence>
<evidence type="ECO:0000259" key="22">
    <source>
        <dbReference type="PROSITE" id="PS51387"/>
    </source>
</evidence>
<dbReference type="GO" id="GO:0071949">
    <property type="term" value="F:FAD binding"/>
    <property type="evidence" value="ECO:0007669"/>
    <property type="project" value="InterPro"/>
</dbReference>
<feature type="domain" description="FAD-binding PCMH-type" evidence="22">
    <location>
        <begin position="243"/>
        <end position="430"/>
    </location>
</feature>
<dbReference type="Pfam" id="PF02738">
    <property type="entry name" value="MoCoBD_1"/>
    <property type="match status" value="1"/>
</dbReference>
<dbReference type="SMART" id="SM01008">
    <property type="entry name" value="Ald_Xan_dh_C"/>
    <property type="match status" value="1"/>
</dbReference>
<dbReference type="NCBIfam" id="TIGR02963">
    <property type="entry name" value="xanthine_xdhA"/>
    <property type="match status" value="1"/>
</dbReference>
<dbReference type="SMART" id="SM01092">
    <property type="entry name" value="CO_deh_flav_C"/>
    <property type="match status" value="1"/>
</dbReference>
<comment type="similarity">
    <text evidence="3">Belongs to the xanthine dehydrogenase family.</text>
</comment>
<comment type="catalytic activity">
    <reaction evidence="17">
        <text>hypoxanthine + NAD(+) + H2O = xanthine + NADH + H(+)</text>
        <dbReference type="Rhea" id="RHEA:24670"/>
        <dbReference type="ChEBI" id="CHEBI:15377"/>
        <dbReference type="ChEBI" id="CHEBI:15378"/>
        <dbReference type="ChEBI" id="CHEBI:17368"/>
        <dbReference type="ChEBI" id="CHEBI:17712"/>
        <dbReference type="ChEBI" id="CHEBI:57540"/>
        <dbReference type="ChEBI" id="CHEBI:57945"/>
        <dbReference type="EC" id="1.17.1.4"/>
    </reaction>
</comment>
<name>A0A0K2V6M3_LEPSM</name>
<feature type="binding site" evidence="20">
    <location>
        <position position="918"/>
    </location>
    <ligand>
        <name>Mo-molybdopterin</name>
        <dbReference type="ChEBI" id="CHEBI:71302"/>
    </ligand>
    <ligandPart>
        <name>Mo</name>
        <dbReference type="ChEBI" id="CHEBI:28685"/>
    </ligandPart>
</feature>
<evidence type="ECO:0000256" key="18">
    <source>
        <dbReference type="PIRSR" id="PIRSR000127-1"/>
    </source>
</evidence>
<evidence type="ECO:0000256" key="13">
    <source>
        <dbReference type="ARBA" id="ARBA00023027"/>
    </source>
</evidence>
<dbReference type="GO" id="GO:0004854">
    <property type="term" value="F:xanthine dehydrogenase activity"/>
    <property type="evidence" value="ECO:0007669"/>
    <property type="project" value="UniProtKB-EC"/>
</dbReference>
<evidence type="ECO:0000259" key="21">
    <source>
        <dbReference type="PROSITE" id="PS51085"/>
    </source>
</evidence>
<feature type="binding site" evidence="20">
    <location>
        <position position="55"/>
    </location>
    <ligand>
        <name>[2Fe-2S] cluster</name>
        <dbReference type="ChEBI" id="CHEBI:190135"/>
        <label>1</label>
    </ligand>
</feature>
<keyword evidence="13" id="KW-0520">NAD</keyword>
<dbReference type="Gene3D" id="3.30.465.10">
    <property type="match status" value="1"/>
</dbReference>
<protein>
    <recommendedName>
        <fullName evidence="4">xanthine dehydrogenase</fullName>
        <ecNumber evidence="4">1.17.1.4</ecNumber>
    </recommendedName>
</protein>
<dbReference type="InterPro" id="IPR014307">
    <property type="entry name" value="Xanthine_DH_ssu"/>
</dbReference>
<dbReference type="InterPro" id="IPR006058">
    <property type="entry name" value="2Fe2S_fd_BS"/>
</dbReference>
<dbReference type="Pfam" id="PF00111">
    <property type="entry name" value="Fer2"/>
    <property type="match status" value="1"/>
</dbReference>
<dbReference type="InterPro" id="IPR036884">
    <property type="entry name" value="2Fe-2S-bd_dom_sf"/>
</dbReference>
<dbReference type="InterPro" id="IPR036318">
    <property type="entry name" value="FAD-bd_PCMH-like_sf"/>
</dbReference>
<dbReference type="InterPro" id="IPR005107">
    <property type="entry name" value="CO_DH_flav_C"/>
</dbReference>
<dbReference type="InterPro" id="IPR046867">
    <property type="entry name" value="AldOxase/xan_DH_MoCoBD2"/>
</dbReference>
<keyword evidence="11 20" id="KW-0408">Iron</keyword>
<dbReference type="Gene3D" id="3.30.365.10">
    <property type="entry name" value="Aldehyde oxidase/xanthine dehydrogenase, molybdopterin binding domain"/>
    <property type="match status" value="4"/>
</dbReference>
<feature type="binding site" evidence="19">
    <location>
        <position position="374"/>
    </location>
    <ligand>
        <name>FAD</name>
        <dbReference type="ChEBI" id="CHEBI:57692"/>
    </ligand>
</feature>
<dbReference type="GO" id="GO:0005506">
    <property type="term" value="F:iron ion binding"/>
    <property type="evidence" value="ECO:0007669"/>
    <property type="project" value="InterPro"/>
</dbReference>
<evidence type="ECO:0000256" key="15">
    <source>
        <dbReference type="ARBA" id="ARBA00034078"/>
    </source>
</evidence>
<keyword evidence="6" id="KW-0285">Flavoprotein</keyword>
<comment type="cofactor">
    <cofactor evidence="20">
        <name>Mo-molybdopterin</name>
        <dbReference type="ChEBI" id="CHEBI:71302"/>
    </cofactor>
    <text evidence="20">Binds 1 Mo-molybdopterin (Mo-MPT) cofactor per subunit.</text>
</comment>
<evidence type="ECO:0000256" key="10">
    <source>
        <dbReference type="ARBA" id="ARBA00023002"/>
    </source>
</evidence>
<keyword evidence="10" id="KW-0560">Oxidoreductase</keyword>
<dbReference type="PROSITE" id="PS51387">
    <property type="entry name" value="FAD_PCMH"/>
    <property type="match status" value="1"/>
</dbReference>
<evidence type="ECO:0000256" key="1">
    <source>
        <dbReference type="ARBA" id="ARBA00001974"/>
    </source>
</evidence>
<dbReference type="SUPFAM" id="SSF55447">
    <property type="entry name" value="CO dehydrogenase flavoprotein C-terminal domain-like"/>
    <property type="match status" value="1"/>
</dbReference>
<feature type="binding site" evidence="20">
    <location>
        <position position="75"/>
    </location>
    <ligand>
        <name>[2Fe-2S] cluster</name>
        <dbReference type="ChEBI" id="CHEBI:190135"/>
        <label>1</label>
    </ligand>
</feature>
<evidence type="ECO:0000256" key="14">
    <source>
        <dbReference type="ARBA" id="ARBA00023140"/>
    </source>
</evidence>
<dbReference type="CDD" id="cd00207">
    <property type="entry name" value="fer2"/>
    <property type="match status" value="1"/>
</dbReference>
<dbReference type="SUPFAM" id="SSF56003">
    <property type="entry name" value="Molybdenum cofactor-binding domain"/>
    <property type="match status" value="1"/>
</dbReference>
<keyword evidence="7 20" id="KW-0001">2Fe-2S</keyword>
<feature type="binding site" evidence="20">
    <location>
        <position position="150"/>
    </location>
    <ligand>
        <name>[2Fe-2S] cluster</name>
        <dbReference type="ChEBI" id="CHEBI:190135"/>
        <label>2</label>
    </ligand>
</feature>
<dbReference type="EMBL" id="HACA01028441">
    <property type="protein sequence ID" value="CDW45802.1"/>
    <property type="molecule type" value="Transcribed_RNA"/>
</dbReference>
<dbReference type="Pfam" id="PF01315">
    <property type="entry name" value="Ald_Xan_dh_C"/>
    <property type="match status" value="1"/>
</dbReference>
<feature type="binding site" evidence="20">
    <location>
        <position position="804"/>
    </location>
    <ligand>
        <name>Mo-molybdopterin</name>
        <dbReference type="ChEBI" id="CHEBI:71302"/>
    </ligand>
    <ligandPart>
        <name>Mo</name>
        <dbReference type="ChEBI" id="CHEBI:28685"/>
    </ligandPart>
</feature>
<dbReference type="InterPro" id="IPR000674">
    <property type="entry name" value="Ald_Oxase/Xan_DH_a/b"/>
</dbReference>
<dbReference type="EC" id="1.17.1.4" evidence="4"/>
<dbReference type="InterPro" id="IPR008274">
    <property type="entry name" value="AldOxase/xan_DH_MoCoBD1"/>
</dbReference>
<feature type="binding site" evidence="19">
    <location>
        <position position="420"/>
    </location>
    <ligand>
        <name>FAD</name>
        <dbReference type="ChEBI" id="CHEBI:57692"/>
    </ligand>
</feature>
<evidence type="ECO:0000256" key="19">
    <source>
        <dbReference type="PIRSR" id="PIRSR000127-2"/>
    </source>
</evidence>
<dbReference type="InterPro" id="IPR036856">
    <property type="entry name" value="Ald_Oxase/Xan_DH_a/b_sf"/>
</dbReference>
<dbReference type="InterPro" id="IPR036010">
    <property type="entry name" value="2Fe-2S_ferredoxin-like_sf"/>
</dbReference>
<comment type="cofactor">
    <cofactor evidence="20">
        <name>[2Fe-2S] cluster</name>
        <dbReference type="ChEBI" id="CHEBI:190135"/>
    </cofactor>
    <text evidence="20">Binds 2 [2Fe-2S] clusters.</text>
</comment>
<evidence type="ECO:0000256" key="2">
    <source>
        <dbReference type="ARBA" id="ARBA00004275"/>
    </source>
</evidence>
<feature type="binding site" evidence="20">
    <location>
        <position position="1085"/>
    </location>
    <ligand>
        <name>Mo-molybdopterin</name>
        <dbReference type="ChEBI" id="CHEBI:71302"/>
    </ligand>
    <ligandPart>
        <name>Mo</name>
        <dbReference type="ChEBI" id="CHEBI:28685"/>
    </ligandPart>
</feature>
<evidence type="ECO:0000256" key="5">
    <source>
        <dbReference type="ARBA" id="ARBA00022505"/>
    </source>
</evidence>
<dbReference type="SUPFAM" id="SSF47741">
    <property type="entry name" value="CO dehydrogenase ISP C-domain like"/>
    <property type="match status" value="1"/>
</dbReference>
<dbReference type="OrthoDB" id="8300278at2759"/>
<feature type="binding site" evidence="19">
    <location>
        <position position="920"/>
    </location>
    <ligand>
        <name>substrate</name>
    </ligand>
</feature>
<dbReference type="InterPro" id="IPR036683">
    <property type="entry name" value="CO_DH_flav_C_dom_sf"/>
</dbReference>
<evidence type="ECO:0000256" key="6">
    <source>
        <dbReference type="ARBA" id="ARBA00022630"/>
    </source>
</evidence>
<dbReference type="Gene3D" id="3.90.1170.50">
    <property type="entry name" value="Aldehyde oxidase/xanthine dehydrogenase, a/b hammerhead"/>
    <property type="match status" value="1"/>
</dbReference>
<feature type="binding site" evidence="20">
    <location>
        <position position="115"/>
    </location>
    <ligand>
        <name>[2Fe-2S] cluster</name>
        <dbReference type="ChEBI" id="CHEBI:190135"/>
        <label>2</label>
    </ligand>
</feature>
<dbReference type="InterPro" id="IPR016166">
    <property type="entry name" value="FAD-bd_PCMH"/>
</dbReference>
<keyword evidence="14" id="KW-0576">Peroxisome</keyword>
<comment type="catalytic activity">
    <reaction evidence="16">
        <text>xanthine + NAD(+) + H2O = urate + NADH + H(+)</text>
        <dbReference type="Rhea" id="RHEA:16669"/>
        <dbReference type="ChEBI" id="CHEBI:15377"/>
        <dbReference type="ChEBI" id="CHEBI:15378"/>
        <dbReference type="ChEBI" id="CHEBI:17712"/>
        <dbReference type="ChEBI" id="CHEBI:17775"/>
        <dbReference type="ChEBI" id="CHEBI:57540"/>
        <dbReference type="ChEBI" id="CHEBI:57945"/>
        <dbReference type="EC" id="1.17.1.4"/>
    </reaction>
</comment>
<gene>
    <name evidence="23" type="primary">xdh</name>
</gene>
<feature type="binding site" evidence="20">
    <location>
        <position position="47"/>
    </location>
    <ligand>
        <name>[2Fe-2S] cluster</name>
        <dbReference type="ChEBI" id="CHEBI:190135"/>
        <label>1</label>
    </ligand>
</feature>
<evidence type="ECO:0000256" key="3">
    <source>
        <dbReference type="ARBA" id="ARBA00006849"/>
    </source>
</evidence>
<dbReference type="PROSITE" id="PS00197">
    <property type="entry name" value="2FE2S_FER_1"/>
    <property type="match status" value="1"/>
</dbReference>
<dbReference type="InterPro" id="IPR002888">
    <property type="entry name" value="2Fe-2S-bd"/>
</dbReference>
<dbReference type="InterPro" id="IPR016167">
    <property type="entry name" value="FAD-bd_PCMH_sub1"/>
</dbReference>
<comment type="subcellular location">
    <subcellularLocation>
        <location evidence="2">Peroxisome</location>
    </subcellularLocation>
</comment>
<dbReference type="Gene3D" id="3.30.390.50">
    <property type="entry name" value="CO dehydrogenase flavoprotein, C-terminal domain"/>
    <property type="match status" value="1"/>
</dbReference>
<feature type="domain" description="2Fe-2S ferredoxin-type" evidence="21">
    <location>
        <begin position="8"/>
        <end position="93"/>
    </location>
</feature>
<feature type="binding site" evidence="20">
    <location>
        <position position="52"/>
    </location>
    <ligand>
        <name>[2Fe-2S] cluster</name>
        <dbReference type="ChEBI" id="CHEBI:190135"/>
        <label>1</label>
    </ligand>
</feature>
<sequence>MEQQERNDPLIFFVNGTRIVDPEARPEVTLLTYLRHNLGLTGSKLVCGEGGCGACTVMVSSFENGRIKHYSLNACLAPVVSVHGKAVTTVEGIGSTRSKLHEIQKRLTEYHGSQCGFCTPGIIMSMYTLLRNDPKPSMESLEENLQGNLCRCTGYRPILDCFRTFTIDGEVTNGMDSKSFVNEKCNGMTNGICCKDIGNNRNDTEDEYNGLIHKRTNLSPLDHTQEPIFPQELRTQPQKSLQFKSKKMVWIKPSSLNELLELKNQHPESKIVVGNTELGIEMKFGKFVYPLLLDPTNVPELRTIQIKTEGIEIGSASTLEDINDCLKQAVLDYEPCKTRIFIETIEMLKWFASKQIRNVGSIAGNIMTGSPISDLNPILIAAGCLLIFKSKNQEGSRHLELNEKFYTSYRKNLARKDEVLISILIPFSSENEFFTSYKQSRRRDDDIAIVNSAFYFKFDGDILSHVRIAYGGVAPVTFVPSKTIQTLIGKKWCRKTIESTFESIIKEVNMQGGAPGGMERYRQTLLIAFLYKAFLKVSCERKLPIDIREISATNKFHKPPYSSNQIVDIPIGKNEFKSVGLPIKHVFAEKQVCGEAIYVDDMPEYKNQVYAAFVLSKKARAKLINIDTTHCSSVHGYIRFLSSDDVPRNTFRISSIEDEYVFAKNDVHHVGQIIGMVLGDTLEAAKEASNLVKVQYEEYKPILTIEDAIINESFYELKREISKGDVDKAYQNCDHIIEGESSTGAQEHFYLEPNVGIATFEEEGEVRIYTTTQNPTETQAVIARVLNYPMSKVHCIAKRLGGGFGGKETRNIPFSVAAAVAAKELKRPVKFILDRDEDMMLTGHRHSSLIKYKAGFDKTGLIKFVDLELYLNAGCTIDLSIGVLDRAFLHCDNTYHYANFRGKGICCKTNIASNTAFRGFGSPQGMMGAEFIIDSISEVLNLDPCKIRELNFYKENSFTFFGQPLLNCSIERCWQECLTMSHYEEEQRGIHIFNSKNKWKKRGLSIVPTKFGIAFGVPHLNQGGCLIHIYTDGSVLISSGGVEMGQGLSTKIIQIASQVLGTSYEKISIIETSTDKVPNSSPTAASLGSDLYGAAVLEACNSLNSRLEPIKKVNHNLSWEELIRKAYLERICLSATGFHKVPNLSMDWVNGVGSPYSYFTYGVGCSVVELDILTGDNTILKTNIVMDLGESLNPAIDIGQIEGGFMQGYGLFVMEQLLHTPDGALITKGPSTYKIPSFGDIPSEFQVSLLRGSSNPRAVFSSKAVGEPPLFLAASVYFAIREAIKSSRTENGLTNNFKLDIPATPDKIRMLCNDQFTDLVPDLNTNKKWAIQI</sequence>
<feature type="binding site" evidence="19">
    <location>
        <begin position="271"/>
        <end position="278"/>
    </location>
    <ligand>
        <name>FAD</name>
        <dbReference type="ChEBI" id="CHEBI:57692"/>
    </ligand>
</feature>
<dbReference type="FunFam" id="3.30.365.10:FF:000004">
    <property type="entry name" value="Xanthine dehydrogenase oxidase"/>
    <property type="match status" value="1"/>
</dbReference>
<proteinExistence type="inferred from homology"/>
<evidence type="ECO:0000256" key="16">
    <source>
        <dbReference type="ARBA" id="ARBA00049017"/>
    </source>
</evidence>
<feature type="binding site" evidence="20">
    <location>
        <position position="152"/>
    </location>
    <ligand>
        <name>[2Fe-2S] cluster</name>
        <dbReference type="ChEBI" id="CHEBI:190135"/>
        <label>2</label>
    </ligand>
</feature>
<feature type="binding site" evidence="19">
    <location>
        <begin position="361"/>
        <end position="365"/>
    </location>
    <ligand>
        <name>FAD</name>
        <dbReference type="ChEBI" id="CHEBI:57692"/>
    </ligand>
</feature>
<evidence type="ECO:0000256" key="11">
    <source>
        <dbReference type="ARBA" id="ARBA00023004"/>
    </source>
</evidence>
<evidence type="ECO:0000256" key="4">
    <source>
        <dbReference type="ARBA" id="ARBA00013123"/>
    </source>
</evidence>
<dbReference type="SUPFAM" id="SSF54665">
    <property type="entry name" value="CO dehydrogenase molybdoprotein N-domain-like"/>
    <property type="match status" value="1"/>
</dbReference>